<accession>D1A5M7</accession>
<dbReference type="InterPro" id="IPR036388">
    <property type="entry name" value="WH-like_DNA-bd_sf"/>
</dbReference>
<dbReference type="PANTHER" id="PTHR43252">
    <property type="entry name" value="TRANSCRIPTIONAL REGULATOR YQJI"/>
    <property type="match status" value="1"/>
</dbReference>
<name>D1A5M7_THECD</name>
<feature type="domain" description="Transcription regulator PadR N-terminal" evidence="1">
    <location>
        <begin position="58"/>
        <end position="126"/>
    </location>
</feature>
<organism evidence="2 3">
    <name type="scientific">Thermomonospora curvata (strain ATCC 19995 / DSM 43183 / JCM 3096 / KCTC 9072 / NBRC 15933 / NCIMB 10081 / Henssen B9)</name>
    <dbReference type="NCBI Taxonomy" id="471852"/>
    <lineage>
        <taxon>Bacteria</taxon>
        <taxon>Bacillati</taxon>
        <taxon>Actinomycetota</taxon>
        <taxon>Actinomycetes</taxon>
        <taxon>Streptosporangiales</taxon>
        <taxon>Thermomonosporaceae</taxon>
        <taxon>Thermomonospora</taxon>
    </lineage>
</organism>
<dbReference type="PANTHER" id="PTHR43252:SF2">
    <property type="entry name" value="TRANSCRIPTION REGULATOR, PADR-LIKE FAMILY"/>
    <property type="match status" value="1"/>
</dbReference>
<dbReference type="Pfam" id="PF03551">
    <property type="entry name" value="PadR"/>
    <property type="match status" value="1"/>
</dbReference>
<reference evidence="2 3" key="1">
    <citation type="journal article" date="2011" name="Stand. Genomic Sci.">
        <title>Complete genome sequence of Thermomonospora curvata type strain (B9).</title>
        <authorList>
            <person name="Chertkov O."/>
            <person name="Sikorski J."/>
            <person name="Nolan M."/>
            <person name="Lapidus A."/>
            <person name="Lucas S."/>
            <person name="Del Rio T.G."/>
            <person name="Tice H."/>
            <person name="Cheng J.F."/>
            <person name="Goodwin L."/>
            <person name="Pitluck S."/>
            <person name="Liolios K."/>
            <person name="Ivanova N."/>
            <person name="Mavromatis K."/>
            <person name="Mikhailova N."/>
            <person name="Ovchinnikova G."/>
            <person name="Pati A."/>
            <person name="Chen A."/>
            <person name="Palaniappan K."/>
            <person name="Djao O.D."/>
            <person name="Land M."/>
            <person name="Hauser L."/>
            <person name="Chang Y.J."/>
            <person name="Jeffries C.D."/>
            <person name="Brettin T."/>
            <person name="Han C."/>
            <person name="Detter J.C."/>
            <person name="Rohde M."/>
            <person name="Goker M."/>
            <person name="Woyke T."/>
            <person name="Bristow J."/>
            <person name="Eisen J.A."/>
            <person name="Markowitz V."/>
            <person name="Hugenholtz P."/>
            <person name="Klenk H.P."/>
            <person name="Kyrpides N.C."/>
        </authorList>
    </citation>
    <scope>NUCLEOTIDE SEQUENCE [LARGE SCALE GENOMIC DNA]</scope>
    <source>
        <strain evidence="3">ATCC 19995 / DSM 43183 / JCM 3096 / KCTC 9072 / NBRC 15933 / NCIMB 10081 / Henssen B9</strain>
    </source>
</reference>
<evidence type="ECO:0000313" key="2">
    <source>
        <dbReference type="EMBL" id="ACY96387.1"/>
    </source>
</evidence>
<gene>
    <name evidence="2" type="ordered locus">Tcur_0796</name>
</gene>
<evidence type="ECO:0000259" key="1">
    <source>
        <dbReference type="Pfam" id="PF03551"/>
    </source>
</evidence>
<dbReference type="RefSeq" id="WP_012851171.1">
    <property type="nucleotide sequence ID" value="NC_013510.1"/>
</dbReference>
<evidence type="ECO:0000313" key="3">
    <source>
        <dbReference type="Proteomes" id="UP000001918"/>
    </source>
</evidence>
<dbReference type="EMBL" id="CP001738">
    <property type="protein sequence ID" value="ACY96387.1"/>
    <property type="molecule type" value="Genomic_DNA"/>
</dbReference>
<dbReference type="eggNOG" id="COG1695">
    <property type="taxonomic scope" value="Bacteria"/>
</dbReference>
<dbReference type="Gene3D" id="1.10.10.10">
    <property type="entry name" value="Winged helix-like DNA-binding domain superfamily/Winged helix DNA-binding domain"/>
    <property type="match status" value="1"/>
</dbReference>
<dbReference type="CDD" id="cd00090">
    <property type="entry name" value="HTH_ARSR"/>
    <property type="match status" value="1"/>
</dbReference>
<proteinExistence type="predicted"/>
<dbReference type="Proteomes" id="UP000001918">
    <property type="component" value="Chromosome"/>
</dbReference>
<keyword evidence="3" id="KW-1185">Reference proteome</keyword>
<dbReference type="AlphaFoldDB" id="D1A5M7"/>
<dbReference type="SUPFAM" id="SSF46785">
    <property type="entry name" value="Winged helix' DNA-binding domain"/>
    <property type="match status" value="1"/>
</dbReference>
<sequence length="195" mass="21799">MHRMFAGMTPEEARIRLRRGAFGPWGAPFGPPGPDLWGGPHGRRHGRRMKRGNVRAALLALLAERPMHGYEMIQELENRTSGAWRPSPGSVYPNLQMLEDEGLVTSREEGGKRLFSLTDTGRREAARHGDAPWREFAEQPDEGVLHTREEVGRLLNALQQVMAAGSTEQRSRALELIADTRRKLYGILADDPAAE</sequence>
<dbReference type="KEGG" id="tcu:Tcur_0796"/>
<dbReference type="STRING" id="471852.Tcur_0796"/>
<dbReference type="HOGENOM" id="CLU_063440_1_2_11"/>
<dbReference type="InterPro" id="IPR036390">
    <property type="entry name" value="WH_DNA-bd_sf"/>
</dbReference>
<dbReference type="InterPro" id="IPR011991">
    <property type="entry name" value="ArsR-like_HTH"/>
</dbReference>
<protein>
    <submittedName>
        <fullName evidence="2">Transcriptional regulator, PadR-like family</fullName>
    </submittedName>
</protein>
<dbReference type="InterPro" id="IPR005149">
    <property type="entry name" value="Tscrpt_reg_PadR_N"/>
</dbReference>